<organism evidence="1 2">
    <name type="scientific">Parashewanella spongiae</name>
    <dbReference type="NCBI Taxonomy" id="342950"/>
    <lineage>
        <taxon>Bacteria</taxon>
        <taxon>Pseudomonadati</taxon>
        <taxon>Pseudomonadota</taxon>
        <taxon>Gammaproteobacteria</taxon>
        <taxon>Alteromonadales</taxon>
        <taxon>Shewanellaceae</taxon>
        <taxon>Parashewanella</taxon>
    </lineage>
</organism>
<keyword evidence="2" id="KW-1185">Reference proteome</keyword>
<gene>
    <name evidence="1" type="ORF">D5R81_12560</name>
</gene>
<dbReference type="EMBL" id="QYYH01000076">
    <property type="protein sequence ID" value="RJY12286.1"/>
    <property type="molecule type" value="Genomic_DNA"/>
</dbReference>
<evidence type="ECO:0000313" key="2">
    <source>
        <dbReference type="Proteomes" id="UP000273022"/>
    </source>
</evidence>
<proteinExistence type="predicted"/>
<dbReference type="AlphaFoldDB" id="A0A3A6TK52"/>
<accession>A0A3A6TK52</accession>
<protein>
    <recommendedName>
        <fullName evidence="3">Excisionase</fullName>
    </recommendedName>
</protein>
<dbReference type="OrthoDB" id="6627330at2"/>
<comment type="caution">
    <text evidence="1">The sequence shown here is derived from an EMBL/GenBank/DDBJ whole genome shotgun (WGS) entry which is preliminary data.</text>
</comment>
<dbReference type="RefSeq" id="WP_121853982.1">
    <property type="nucleotide sequence ID" value="NZ_CP037952.1"/>
</dbReference>
<dbReference type="Proteomes" id="UP000273022">
    <property type="component" value="Unassembled WGS sequence"/>
</dbReference>
<name>A0A3A6TK52_9GAMM</name>
<evidence type="ECO:0008006" key="3">
    <source>
        <dbReference type="Google" id="ProtNLM"/>
    </source>
</evidence>
<reference evidence="1 2" key="1">
    <citation type="submission" date="2018-09" db="EMBL/GenBank/DDBJ databases">
        <title>Phylogeny of the Shewanellaceae, and recommendation for two new genera, Pseudoshewanella and Parashewanella.</title>
        <authorList>
            <person name="Wang G."/>
        </authorList>
    </citation>
    <scope>NUCLEOTIDE SEQUENCE [LARGE SCALE GENOMIC DNA]</scope>
    <source>
        <strain evidence="1 2">KCTC 22492</strain>
    </source>
</reference>
<sequence>MKQKLMKVNQWIKREFAKGSEPSLVTVRKWIKTGVIAGRFINGGAYVFDDQSAGLDDNVKQIVQDLMRL</sequence>
<evidence type="ECO:0000313" key="1">
    <source>
        <dbReference type="EMBL" id="RJY12286.1"/>
    </source>
</evidence>